<reference evidence="1 2" key="1">
    <citation type="journal article" date="2018" name="Elife">
        <title>Discovery and characterization of a prevalent human gut bacterial enzyme sufficient for the inactivation of a family of plant toxins.</title>
        <authorList>
            <person name="Koppel N."/>
            <person name="Bisanz J.E."/>
            <person name="Pandelia M.E."/>
            <person name="Turnbaugh P.J."/>
            <person name="Balskus E.P."/>
        </authorList>
    </citation>
    <scope>NUCLEOTIDE SEQUENCE [LARGE SCALE GENOMIC DNA]</scope>
    <source>
        <strain evidence="2">anaerobia AP69FAA</strain>
    </source>
</reference>
<accession>A0A369LAE5</accession>
<name>A0A369LAE5_9ACTN</name>
<dbReference type="EMBL" id="PPTP01000004">
    <property type="protein sequence ID" value="RDB55647.1"/>
    <property type="molecule type" value="Genomic_DNA"/>
</dbReference>
<evidence type="ECO:0000313" key="2">
    <source>
        <dbReference type="Proteomes" id="UP000253792"/>
    </source>
</evidence>
<evidence type="ECO:0000313" key="1">
    <source>
        <dbReference type="EMBL" id="RDB55647.1"/>
    </source>
</evidence>
<dbReference type="AlphaFoldDB" id="A0A369LAE5"/>
<dbReference type="Proteomes" id="UP000253792">
    <property type="component" value="Unassembled WGS sequence"/>
</dbReference>
<proteinExistence type="predicted"/>
<organism evidence="1 2">
    <name type="scientific">Senegalimassilia anaerobia</name>
    <dbReference type="NCBI Taxonomy" id="1473216"/>
    <lineage>
        <taxon>Bacteria</taxon>
        <taxon>Bacillati</taxon>
        <taxon>Actinomycetota</taxon>
        <taxon>Coriobacteriia</taxon>
        <taxon>Coriobacteriales</taxon>
        <taxon>Coriobacteriaceae</taxon>
        <taxon>Senegalimassilia</taxon>
    </lineage>
</organism>
<protein>
    <submittedName>
        <fullName evidence="1">Uncharacterized protein</fullName>
    </submittedName>
</protein>
<dbReference type="RefSeq" id="WP_114620598.1">
    <property type="nucleotide sequence ID" value="NZ_CAJKON010000026.1"/>
</dbReference>
<keyword evidence="2" id="KW-1185">Reference proteome</keyword>
<comment type="caution">
    <text evidence="1">The sequence shown here is derived from an EMBL/GenBank/DDBJ whole genome shotgun (WGS) entry which is preliminary data.</text>
</comment>
<dbReference type="STRING" id="1034345.GCA_000236865_00618"/>
<gene>
    <name evidence="1" type="ORF">C1880_05345</name>
</gene>
<dbReference type="OrthoDB" id="3173171at2"/>
<sequence length="195" mass="21773">MKVTNRLTHIATKVNFETAKTEDQLKAAFEAKGIAGFPAMLDIKERTEEHVQFISLDDLLAFAKASGVAAVTYDVTYFPHADQGEVERQLTQLGRDLEISAEVIKDVCATEIQEYLDLDAKRDVAVPVHSIVECYVNGTAFAWYGLNDYPRLKGVVLQKLARGGQKAKHDFIMRASRAQVDLMDEDDIPTDVVLR</sequence>